<evidence type="ECO:0000256" key="1">
    <source>
        <dbReference type="ARBA" id="ARBA00004123"/>
    </source>
</evidence>
<dbReference type="GO" id="GO:0008270">
    <property type="term" value="F:zinc ion binding"/>
    <property type="evidence" value="ECO:0007669"/>
    <property type="project" value="InterPro"/>
</dbReference>
<protein>
    <recommendedName>
        <fullName evidence="14">MBD domain-containing protein</fullName>
    </recommendedName>
</protein>
<dbReference type="GO" id="GO:0003677">
    <property type="term" value="F:DNA binding"/>
    <property type="evidence" value="ECO:0007669"/>
    <property type="project" value="InterPro"/>
</dbReference>
<evidence type="ECO:0000256" key="2">
    <source>
        <dbReference type="ARBA" id="ARBA00022491"/>
    </source>
</evidence>
<keyword evidence="7" id="KW-0677">Repeat</keyword>
<evidence type="ECO:0000256" key="6">
    <source>
        <dbReference type="ARBA" id="ARBA00022723"/>
    </source>
</evidence>
<feature type="compositionally biased region" description="Basic and acidic residues" evidence="13">
    <location>
        <begin position="364"/>
        <end position="379"/>
    </location>
</feature>
<feature type="region of interest" description="Disordered" evidence="13">
    <location>
        <begin position="634"/>
        <end position="655"/>
    </location>
</feature>
<dbReference type="InterPro" id="IPR041292">
    <property type="entry name" value="Tudor_4"/>
</dbReference>
<dbReference type="GO" id="GO:0070828">
    <property type="term" value="P:heterochromatin organization"/>
    <property type="evidence" value="ECO:0007669"/>
    <property type="project" value="TreeGrafter"/>
</dbReference>
<evidence type="ECO:0000256" key="11">
    <source>
        <dbReference type="ARBA" id="ARBA00023163"/>
    </source>
</evidence>
<dbReference type="Proteomes" id="UP000235965">
    <property type="component" value="Unassembled WGS sequence"/>
</dbReference>
<dbReference type="GO" id="GO:0005634">
    <property type="term" value="C:nucleus"/>
    <property type="evidence" value="ECO:0007669"/>
    <property type="project" value="UniProtKB-SubCell"/>
</dbReference>
<keyword evidence="12" id="KW-0539">Nucleus</keyword>
<evidence type="ECO:0000256" key="9">
    <source>
        <dbReference type="ARBA" id="ARBA00022853"/>
    </source>
</evidence>
<dbReference type="InterPro" id="IPR016177">
    <property type="entry name" value="DNA-bd_dom_sf"/>
</dbReference>
<dbReference type="Gene3D" id="2.170.270.10">
    <property type="entry name" value="SET domain"/>
    <property type="match status" value="1"/>
</dbReference>
<dbReference type="SUPFAM" id="SSF54171">
    <property type="entry name" value="DNA-binding domain"/>
    <property type="match status" value="1"/>
</dbReference>
<evidence type="ECO:0000313" key="15">
    <source>
        <dbReference type="EMBL" id="PNF44075.1"/>
    </source>
</evidence>
<dbReference type="SUPFAM" id="SSF82199">
    <property type="entry name" value="SET domain"/>
    <property type="match status" value="1"/>
</dbReference>
<keyword evidence="4" id="KW-0808">Transferase</keyword>
<gene>
    <name evidence="15" type="ORF">B7P43_G16208</name>
</gene>
<keyword evidence="2" id="KW-0678">Repressor</keyword>
<dbReference type="PANTHER" id="PTHR46024">
    <property type="entry name" value="HISTONE-LYSINE N-METHYLTRANSFERASE EGGLESS"/>
    <property type="match status" value="1"/>
</dbReference>
<feature type="compositionally biased region" description="Acidic residues" evidence="13">
    <location>
        <begin position="306"/>
        <end position="319"/>
    </location>
</feature>
<keyword evidence="16" id="KW-1185">Reference proteome</keyword>
<keyword evidence="6" id="KW-0479">Metal-binding</keyword>
<organism evidence="15 16">
    <name type="scientific">Cryptotermes secundus</name>
    <dbReference type="NCBI Taxonomy" id="105785"/>
    <lineage>
        <taxon>Eukaryota</taxon>
        <taxon>Metazoa</taxon>
        <taxon>Ecdysozoa</taxon>
        <taxon>Arthropoda</taxon>
        <taxon>Hexapoda</taxon>
        <taxon>Insecta</taxon>
        <taxon>Pterygota</taxon>
        <taxon>Neoptera</taxon>
        <taxon>Polyneoptera</taxon>
        <taxon>Dictyoptera</taxon>
        <taxon>Blattodea</taxon>
        <taxon>Blattoidea</taxon>
        <taxon>Termitoidae</taxon>
        <taxon>Kalotermitidae</taxon>
        <taxon>Cryptotermitinae</taxon>
        <taxon>Cryptotermes</taxon>
    </lineage>
</organism>
<feature type="compositionally biased region" description="Polar residues" evidence="13">
    <location>
        <begin position="999"/>
        <end position="1008"/>
    </location>
</feature>
<dbReference type="GO" id="GO:0032259">
    <property type="term" value="P:methylation"/>
    <property type="evidence" value="ECO:0007669"/>
    <property type="project" value="UniProtKB-KW"/>
</dbReference>
<dbReference type="SMART" id="SM00333">
    <property type="entry name" value="TUDOR"/>
    <property type="match status" value="2"/>
</dbReference>
<evidence type="ECO:0000256" key="8">
    <source>
        <dbReference type="ARBA" id="ARBA00022833"/>
    </source>
</evidence>
<keyword evidence="9" id="KW-0156">Chromatin regulator</keyword>
<evidence type="ECO:0000313" key="16">
    <source>
        <dbReference type="Proteomes" id="UP000235965"/>
    </source>
</evidence>
<dbReference type="InterPro" id="IPR051516">
    <property type="entry name" value="SETDB_methyltransferase"/>
</dbReference>
<feature type="region of interest" description="Disordered" evidence="13">
    <location>
        <begin position="982"/>
        <end position="1024"/>
    </location>
</feature>
<sequence length="1288" mass="145839">MKMDCGTNEPVAHKVRDEKFEVLPEAAVHLSLEPSELQSSAGSACNSPAGEENVPLHSKDIGKPVGITCVGDLESRQSPGSDSLVDAINTRKESEVDGVGSVDNKYDENVGRDEKVTEDPEKFHSNVNKAVTVGSVISEKGSHKEYAELNVKEKDEHEVYDKQKKETEDVSDKEKKDPEELNGNKEIEVVNNKKMESEEISNKQKKTIEVVTDSKMKETEKVSAKEKENEISNEEKKNKEVLSIKEKEEVKEQGNSEKNSDVIESENSGGKGKREVETAELTGCENKETPENKSEGETRITTAVAESDECEMDVDDPEPYPEHINFVDVNAPNCDSPMVIDDDDDDEIVMIERRKGTSQKVKTGKKDKTKTDNSNRDSSPEVVLQEKLCRSRREIVIDLDDDEDVDDDIEIESIKKKKKNKSNAPRGVCCCNVECSAPSQDLHSAPVFVLTYYGRKYRKGKPEKVCPLCFEAAMQHQEHLSYILSEHKPLMTAKFQLRHDTVVLTDSEEGSDEEEPVPDDVLADLEEKLQEVIESTMENYDFDYQIEESQKILTHKLDELSVTFNETDDLFNELQKRMDSLRSDIYKDYTPKIRELPSLSIDDSQCGTRPPVIRFSPPRVLDCTREQPPCRQQKAQVTHWAPPTSPVPSALPKQRVGITPPTSTGIMQADGVRKSPMSGVATKKVTQVQRSVIPGSSHPEVRQEDVVALEQVEVTHKPLPPIGTLLRPKPRVGDVMYVMKLSYYGVWSRGKVLEILPKGSETSSGSLTLSVTYKVKFESSYRKSSNVKQVIAKQMAYTTPSPVRFPVGTRVIAIFQDNDWSKECYYSGVVAEPPKSMNKYRYLVFFDDGYAQYVTHEKILLVCESSRNVWEDIHPDSKEFIRKYLEQYPERPMVKLQQGQIVKTEWNGKWWIARVVEVDGSLVKMHFDADGRTEWIYRGSTRLGPLYAELAHAAARKEQGTFSRHRGLGVASLKKRNMPYVEYTRGTDVEEMRRDDSGDGQSISSESVPSRAVAKKSTTKRPDSIMDRLQEQQQEAYPAVAEKSQQPQGHIEYIHMNASRLRPKKFVPHQCGPSCLSEAQYDPKALKGENPLVIPMLCAWERQVNRCRGKRVVMYRAPCGRRLRNMEELHRYLRLTKSNMAVDLFDFDFWVHCFAEFMLEKGFSNIKDLSYGAEHVPVPCVNCVDHSLPPYVSYSTKREATDGVNLNLNPEFLVGCECTDDCQDRDKCACWQLTIQGTAYGPGGIVDPTVGYFYRRLPEPVMTGIYECNSREARTMGTSTWRNWTTLK</sequence>
<dbReference type="Pfam" id="PF18358">
    <property type="entry name" value="Tudor_4"/>
    <property type="match status" value="1"/>
</dbReference>
<feature type="compositionally biased region" description="Basic and acidic residues" evidence="13">
    <location>
        <begin position="140"/>
        <end position="261"/>
    </location>
</feature>
<dbReference type="OrthoDB" id="5792673at2759"/>
<feature type="compositionally biased region" description="Acidic residues" evidence="13">
    <location>
        <begin position="340"/>
        <end position="349"/>
    </location>
</feature>
<dbReference type="Gene3D" id="2.30.30.140">
    <property type="match status" value="2"/>
</dbReference>
<evidence type="ECO:0000256" key="13">
    <source>
        <dbReference type="SAM" id="MobiDB-lite"/>
    </source>
</evidence>
<dbReference type="InterPro" id="IPR002999">
    <property type="entry name" value="Tudor"/>
</dbReference>
<dbReference type="CDD" id="cd20382">
    <property type="entry name" value="Tudor_SETDB1_rpt1"/>
    <property type="match status" value="1"/>
</dbReference>
<keyword evidence="5" id="KW-0949">S-adenosyl-L-methionine</keyword>
<dbReference type="GO" id="GO:0046974">
    <property type="term" value="F:histone H3K9 methyltransferase activity"/>
    <property type="evidence" value="ECO:0007669"/>
    <property type="project" value="TreeGrafter"/>
</dbReference>
<dbReference type="InterPro" id="IPR041291">
    <property type="entry name" value="TUDOR_5"/>
</dbReference>
<keyword evidence="10" id="KW-0805">Transcription regulation</keyword>
<dbReference type="SMART" id="SM00468">
    <property type="entry name" value="PreSET"/>
    <property type="match status" value="1"/>
</dbReference>
<feature type="compositionally biased region" description="Basic and acidic residues" evidence="13">
    <location>
        <begin position="104"/>
        <end position="124"/>
    </location>
</feature>
<dbReference type="Pfam" id="PF01429">
    <property type="entry name" value="MBD"/>
    <property type="match status" value="1"/>
</dbReference>
<dbReference type="PROSITE" id="PS50982">
    <property type="entry name" value="MBD"/>
    <property type="match status" value="1"/>
</dbReference>
<feature type="compositionally biased region" description="Polar residues" evidence="13">
    <location>
        <begin position="36"/>
        <end position="46"/>
    </location>
</feature>
<proteinExistence type="predicted"/>
<keyword evidence="3" id="KW-0489">Methyltransferase</keyword>
<comment type="subcellular location">
    <subcellularLocation>
        <location evidence="1">Nucleus</location>
    </subcellularLocation>
</comment>
<reference evidence="15 16" key="1">
    <citation type="submission" date="2017-12" db="EMBL/GenBank/DDBJ databases">
        <title>Hemimetabolous genomes reveal molecular basis of termite eusociality.</title>
        <authorList>
            <person name="Harrison M.C."/>
            <person name="Jongepier E."/>
            <person name="Robertson H.M."/>
            <person name="Arning N."/>
            <person name="Bitard-Feildel T."/>
            <person name="Chao H."/>
            <person name="Childers C.P."/>
            <person name="Dinh H."/>
            <person name="Doddapaneni H."/>
            <person name="Dugan S."/>
            <person name="Gowin J."/>
            <person name="Greiner C."/>
            <person name="Han Y."/>
            <person name="Hu H."/>
            <person name="Hughes D.S.T."/>
            <person name="Huylmans A.-K."/>
            <person name="Kemena C."/>
            <person name="Kremer L.P.M."/>
            <person name="Lee S.L."/>
            <person name="Lopez-Ezquerra A."/>
            <person name="Mallet L."/>
            <person name="Monroy-Kuhn J.M."/>
            <person name="Moser A."/>
            <person name="Murali S.C."/>
            <person name="Muzny D.M."/>
            <person name="Otani S."/>
            <person name="Piulachs M.-D."/>
            <person name="Poelchau M."/>
            <person name="Qu J."/>
            <person name="Schaub F."/>
            <person name="Wada-Katsumata A."/>
            <person name="Worley K.C."/>
            <person name="Xie Q."/>
            <person name="Ylla G."/>
            <person name="Poulsen M."/>
            <person name="Gibbs R.A."/>
            <person name="Schal C."/>
            <person name="Richards S."/>
            <person name="Belles X."/>
            <person name="Korb J."/>
            <person name="Bornberg-Bauer E."/>
        </authorList>
    </citation>
    <scope>NUCLEOTIDE SEQUENCE [LARGE SCALE GENOMIC DNA]</scope>
    <source>
        <tissue evidence="15">Whole body</tissue>
    </source>
</reference>
<dbReference type="InterPro" id="IPR047232">
    <property type="entry name" value="SETDB1/2-like_MBD"/>
</dbReference>
<keyword evidence="8" id="KW-0862">Zinc</keyword>
<accession>A0A2J7RTB1</accession>
<feature type="region of interest" description="Disordered" evidence="13">
    <location>
        <begin position="90"/>
        <end position="381"/>
    </location>
</feature>
<evidence type="ECO:0000256" key="3">
    <source>
        <dbReference type="ARBA" id="ARBA00022603"/>
    </source>
</evidence>
<keyword evidence="11" id="KW-0804">Transcription</keyword>
<feature type="compositionally biased region" description="Basic and acidic residues" evidence="13">
    <location>
        <begin position="985"/>
        <end position="997"/>
    </location>
</feature>
<comment type="caution">
    <text evidence="15">The sequence shown here is derived from an EMBL/GenBank/DDBJ whole genome shotgun (WGS) entry which is preliminary data.</text>
</comment>
<dbReference type="InterPro" id="IPR001739">
    <property type="entry name" value="Methyl_CpG_DNA-bd"/>
</dbReference>
<name>A0A2J7RTB1_9NEOP</name>
<evidence type="ECO:0000256" key="4">
    <source>
        <dbReference type="ARBA" id="ARBA00022679"/>
    </source>
</evidence>
<evidence type="ECO:0000256" key="12">
    <source>
        <dbReference type="ARBA" id="ARBA00023242"/>
    </source>
</evidence>
<dbReference type="InterPro" id="IPR046341">
    <property type="entry name" value="SET_dom_sf"/>
</dbReference>
<dbReference type="SUPFAM" id="SSF63748">
    <property type="entry name" value="Tudor/PWWP/MBT"/>
    <property type="match status" value="1"/>
</dbReference>
<evidence type="ECO:0000259" key="14">
    <source>
        <dbReference type="PROSITE" id="PS50982"/>
    </source>
</evidence>
<dbReference type="EMBL" id="NEVH01000006">
    <property type="protein sequence ID" value="PNF44075.1"/>
    <property type="molecule type" value="Genomic_DNA"/>
</dbReference>
<feature type="region of interest" description="Disordered" evidence="13">
    <location>
        <begin position="34"/>
        <end position="61"/>
    </location>
</feature>
<feature type="domain" description="MBD" evidence="14">
    <location>
        <begin position="1086"/>
        <end position="1154"/>
    </location>
</feature>
<dbReference type="SMART" id="SM00391">
    <property type="entry name" value="MBD"/>
    <property type="match status" value="1"/>
</dbReference>
<dbReference type="PANTHER" id="PTHR46024:SF1">
    <property type="entry name" value="HISTONE-LYSINE N-METHYLTRANSFERASE EGGLESS"/>
    <property type="match status" value="1"/>
</dbReference>
<dbReference type="CDD" id="cd21181">
    <property type="entry name" value="Tudor_SETDB1_rpt2"/>
    <property type="match status" value="1"/>
</dbReference>
<evidence type="ECO:0000256" key="7">
    <source>
        <dbReference type="ARBA" id="ARBA00022737"/>
    </source>
</evidence>
<evidence type="ECO:0000256" key="5">
    <source>
        <dbReference type="ARBA" id="ARBA00022691"/>
    </source>
</evidence>
<dbReference type="Gene3D" id="3.30.890.10">
    <property type="entry name" value="Methyl-cpg-binding Protein 2, Chain A"/>
    <property type="match status" value="1"/>
</dbReference>
<feature type="compositionally biased region" description="Basic and acidic residues" evidence="13">
    <location>
        <begin position="285"/>
        <end position="298"/>
    </location>
</feature>
<dbReference type="CDD" id="cd01395">
    <property type="entry name" value="HMT_MBD"/>
    <property type="match status" value="1"/>
</dbReference>
<dbReference type="Pfam" id="PF18359">
    <property type="entry name" value="Tudor_5"/>
    <property type="match status" value="1"/>
</dbReference>
<evidence type="ECO:0000256" key="10">
    <source>
        <dbReference type="ARBA" id="ARBA00023015"/>
    </source>
</evidence>
<dbReference type="InterPro" id="IPR007728">
    <property type="entry name" value="Pre-SET_dom"/>
</dbReference>
<dbReference type="GO" id="GO:0010629">
    <property type="term" value="P:negative regulation of gene expression"/>
    <property type="evidence" value="ECO:0007669"/>
    <property type="project" value="TreeGrafter"/>
</dbReference>